<evidence type="ECO:0000313" key="4">
    <source>
        <dbReference type="Proteomes" id="UP000183812"/>
    </source>
</evidence>
<feature type="domain" description="FIST" evidence="1">
    <location>
        <begin position="40"/>
        <end position="240"/>
    </location>
</feature>
<dbReference type="SMART" id="SM00897">
    <property type="entry name" value="FIST"/>
    <property type="match status" value="1"/>
</dbReference>
<gene>
    <name evidence="3" type="ORF">SAMN04244550_01893</name>
</gene>
<evidence type="ECO:0000313" key="3">
    <source>
        <dbReference type="EMBL" id="SDF22708.1"/>
    </source>
</evidence>
<accession>A0A1G7JCS6</accession>
<dbReference type="PANTHER" id="PTHR40252">
    <property type="entry name" value="BLR0328 PROTEIN"/>
    <property type="match status" value="1"/>
</dbReference>
<dbReference type="EMBL" id="FNAY01000008">
    <property type="protein sequence ID" value="SDF22708.1"/>
    <property type="molecule type" value="Genomic_DNA"/>
</dbReference>
<dbReference type="OrthoDB" id="9807948at2"/>
<protein>
    <submittedName>
        <fullName evidence="3">Uncharacterized conserved protein, contains FIST_N domain</fullName>
    </submittedName>
</protein>
<feature type="domain" description="FIST C-domain" evidence="2">
    <location>
        <begin position="241"/>
        <end position="370"/>
    </location>
</feature>
<dbReference type="Pfam" id="PF10442">
    <property type="entry name" value="FIST_C"/>
    <property type="match status" value="1"/>
</dbReference>
<dbReference type="InterPro" id="IPR013702">
    <property type="entry name" value="FIST_domain_N"/>
</dbReference>
<evidence type="ECO:0000259" key="1">
    <source>
        <dbReference type="SMART" id="SM00897"/>
    </source>
</evidence>
<organism evidence="3 4">
    <name type="scientific">Rhodobacter capsulatus</name>
    <name type="common">Rhodopseudomonas capsulata</name>
    <dbReference type="NCBI Taxonomy" id="1061"/>
    <lineage>
        <taxon>Bacteria</taxon>
        <taxon>Pseudomonadati</taxon>
        <taxon>Pseudomonadota</taxon>
        <taxon>Alphaproteobacteria</taxon>
        <taxon>Rhodobacterales</taxon>
        <taxon>Rhodobacter group</taxon>
        <taxon>Rhodobacter</taxon>
    </lineage>
</organism>
<reference evidence="3 4" key="1">
    <citation type="submission" date="2016-10" db="EMBL/GenBank/DDBJ databases">
        <authorList>
            <person name="de Groot N.N."/>
        </authorList>
    </citation>
    <scope>NUCLEOTIDE SEQUENCE [LARGE SCALE GENOMIC DNA]</scope>
    <source>
        <strain evidence="4">DSM 938 / 37b4</strain>
    </source>
</reference>
<sequence>MDHPDSGLWRGPAAAAPARAAVSADLPDPLPRLARALGPGPFAQVFLFASPEADLAALAAAAPAVFGAARVCGCSTSGEITAKGYDSGQIVAFALPAAGFEVEQLVIERLDALDPRTLIAEALRARQALGRRAPDWPQEAAVLLIDGLSGQEDALVAALSGGLGAVPVVGGSAGDGARFRTAPVFARGQLRENAAVLTLIRSAWELRPFSFAHQRPTARRMVVTRADPSRRLVERINDEPAAREYARALGRLPEQLTPFLFAAHPLLVRAGGRHHVRSIQQVAPDGGLTFFAAIDEGLVLTLAEPVDMVAHLRAELAGLCAGGRPAVILAFDCFFRRLEAEGRQLGREMSELLMQHGVWGLSTYGEQVGAMHVNQTLTGLAFYPPEARR</sequence>
<dbReference type="InterPro" id="IPR019494">
    <property type="entry name" value="FIST_C"/>
</dbReference>
<proteinExistence type="predicted"/>
<dbReference type="Pfam" id="PF08495">
    <property type="entry name" value="FIST"/>
    <property type="match status" value="1"/>
</dbReference>
<dbReference type="SMART" id="SM01204">
    <property type="entry name" value="FIST_C"/>
    <property type="match status" value="1"/>
</dbReference>
<dbReference type="Proteomes" id="UP000183812">
    <property type="component" value="Unassembled WGS sequence"/>
</dbReference>
<name>A0A1G7JCS6_RHOCA</name>
<evidence type="ECO:0000259" key="2">
    <source>
        <dbReference type="SMART" id="SM01204"/>
    </source>
</evidence>
<dbReference type="PANTHER" id="PTHR40252:SF2">
    <property type="entry name" value="BLR0328 PROTEIN"/>
    <property type="match status" value="1"/>
</dbReference>
<dbReference type="AlphaFoldDB" id="A0A1G7JCS6"/>